<dbReference type="Proteomes" id="UP000017836">
    <property type="component" value="Unassembled WGS sequence"/>
</dbReference>
<dbReference type="Gene3D" id="1.20.1340.10">
    <property type="entry name" value="dopa decarboxylase, N-terminal domain"/>
    <property type="match status" value="1"/>
</dbReference>
<evidence type="ECO:0000313" key="8">
    <source>
        <dbReference type="EMBL" id="ERN11088.1"/>
    </source>
</evidence>
<dbReference type="InterPro" id="IPR015422">
    <property type="entry name" value="PyrdxlP-dep_Trfase_small"/>
</dbReference>
<evidence type="ECO:0000256" key="1">
    <source>
        <dbReference type="ARBA" id="ARBA00001933"/>
    </source>
</evidence>
<dbReference type="Gramene" id="ERN11088">
    <property type="protein sequence ID" value="ERN11088"/>
    <property type="gene ID" value="AMTR_s00024p00139650"/>
</dbReference>
<dbReference type="SUPFAM" id="SSF53383">
    <property type="entry name" value="PLP-dependent transferases"/>
    <property type="match status" value="1"/>
</dbReference>
<dbReference type="GO" id="GO:0016831">
    <property type="term" value="F:carboxy-lyase activity"/>
    <property type="evidence" value="ECO:0000318"/>
    <property type="project" value="GO_Central"/>
</dbReference>
<dbReference type="InterPro" id="IPR010977">
    <property type="entry name" value="Aromatic_deC"/>
</dbReference>
<keyword evidence="9" id="KW-1185">Reference proteome</keyword>
<dbReference type="Pfam" id="PF00282">
    <property type="entry name" value="Pyridoxal_deC"/>
    <property type="match status" value="2"/>
</dbReference>
<dbReference type="GO" id="GO:0030170">
    <property type="term" value="F:pyridoxal phosphate binding"/>
    <property type="evidence" value="ECO:0007669"/>
    <property type="project" value="InterPro"/>
</dbReference>
<evidence type="ECO:0000256" key="3">
    <source>
        <dbReference type="ARBA" id="ARBA00022793"/>
    </source>
</evidence>
<dbReference type="Gene3D" id="3.90.1150.10">
    <property type="entry name" value="Aspartate Aminotransferase, domain 1"/>
    <property type="match status" value="1"/>
</dbReference>
<dbReference type="InterPro" id="IPR015424">
    <property type="entry name" value="PyrdxlP-dep_Trfase"/>
</dbReference>
<dbReference type="Gene3D" id="3.40.640.10">
    <property type="entry name" value="Type I PLP-dependent aspartate aminotransferase-like (Major domain)"/>
    <property type="match status" value="1"/>
</dbReference>
<dbReference type="InterPro" id="IPR002129">
    <property type="entry name" value="PyrdxlP-dep_de-COase"/>
</dbReference>
<keyword evidence="4 6" id="KW-0663">Pyridoxal phosphate</keyword>
<evidence type="ECO:0000256" key="6">
    <source>
        <dbReference type="PIRSR" id="PIRSR602129-50"/>
    </source>
</evidence>
<dbReference type="PANTHER" id="PTHR11999:SF96">
    <property type="entry name" value="TYROSINE DECARBOXYLASE"/>
    <property type="match status" value="1"/>
</dbReference>
<comment type="cofactor">
    <cofactor evidence="1 6 7">
        <name>pyridoxal 5'-phosphate</name>
        <dbReference type="ChEBI" id="CHEBI:597326"/>
    </cofactor>
</comment>
<dbReference type="OMA" id="WQIALSH"/>
<keyword evidence="5 7" id="KW-0456">Lyase</keyword>
<dbReference type="HOGENOM" id="CLU_011856_3_1_1"/>
<evidence type="ECO:0000256" key="7">
    <source>
        <dbReference type="RuleBase" id="RU000382"/>
    </source>
</evidence>
<gene>
    <name evidence="8" type="ORF">AMTR_s00024p00139650</name>
</gene>
<dbReference type="GO" id="GO:0005737">
    <property type="term" value="C:cytoplasm"/>
    <property type="evidence" value="ECO:0000318"/>
    <property type="project" value="GO_Central"/>
</dbReference>
<name>W1PSS2_AMBTC</name>
<dbReference type="STRING" id="13333.W1PSS2"/>
<accession>W1PSS2</accession>
<protein>
    <recommendedName>
        <fullName evidence="10">Tyrosine decarboxylase</fullName>
    </recommendedName>
</protein>
<dbReference type="PANTHER" id="PTHR11999">
    <property type="entry name" value="GROUP II PYRIDOXAL-5-PHOSPHATE DECARBOXYLASE"/>
    <property type="match status" value="1"/>
</dbReference>
<organism evidence="8 9">
    <name type="scientific">Amborella trichopoda</name>
    <dbReference type="NCBI Taxonomy" id="13333"/>
    <lineage>
        <taxon>Eukaryota</taxon>
        <taxon>Viridiplantae</taxon>
        <taxon>Streptophyta</taxon>
        <taxon>Embryophyta</taxon>
        <taxon>Tracheophyta</taxon>
        <taxon>Spermatophyta</taxon>
        <taxon>Magnoliopsida</taxon>
        <taxon>Amborellales</taxon>
        <taxon>Amborellaceae</taxon>
        <taxon>Amborella</taxon>
    </lineage>
</organism>
<keyword evidence="3" id="KW-0210">Decarboxylase</keyword>
<evidence type="ECO:0000313" key="9">
    <source>
        <dbReference type="Proteomes" id="UP000017836"/>
    </source>
</evidence>
<dbReference type="AlphaFoldDB" id="W1PSS2"/>
<evidence type="ECO:0000256" key="5">
    <source>
        <dbReference type="ARBA" id="ARBA00023239"/>
    </source>
</evidence>
<sequence length="437" mass="48301">MDSFSCSNGLQLDFNPLDSEELREQAHVVVDFIADYYREVEKYPVRSQMEPNYLLNKLPENALDLPESLETILEDVKRYIIPGLTHWQSPNFFAYYPASSSTAGFLGEMLCTAFNVVGFSWITSPAATELEFVVTDWLGRMLSLPKSFSFSGTGGGVIHGSASEAVLCALTHSALEKAAGHLPGKPPVLLTSAASDFALSPGAFDTALVADVAAGLTPFFLCATVGTTSSAAVDPLEELGHVANKYRVWVHVDAAYAGNAGICPEFRHYLNGVELADSFSMSPHKWLLTYMDCCCTWVRDNGVVDYKDWQIALNRRFRAIRLWLVLRRHGAVRLQSHIRSDVALARRFEMLVLGDIRFEVVAKRMFSLVCFRLVSGGSELNATLLEAVNATGHAYMSHTVIGEVYVLRFVVGGAFTQERHVDEAWKLIQEEADALLI</sequence>
<dbReference type="InterPro" id="IPR015421">
    <property type="entry name" value="PyrdxlP-dep_Trfase_major"/>
</dbReference>
<dbReference type="eggNOG" id="KOG0628">
    <property type="taxonomic scope" value="Eukaryota"/>
</dbReference>
<dbReference type="EMBL" id="KI392710">
    <property type="protein sequence ID" value="ERN11088.1"/>
    <property type="molecule type" value="Genomic_DNA"/>
</dbReference>
<feature type="modified residue" description="N6-(pyridoxal phosphate)lysine" evidence="6">
    <location>
        <position position="285"/>
    </location>
</feature>
<evidence type="ECO:0000256" key="4">
    <source>
        <dbReference type="ARBA" id="ARBA00022898"/>
    </source>
</evidence>
<reference evidence="9" key="1">
    <citation type="journal article" date="2013" name="Science">
        <title>The Amborella genome and the evolution of flowering plants.</title>
        <authorList>
            <consortium name="Amborella Genome Project"/>
        </authorList>
    </citation>
    <scope>NUCLEOTIDE SEQUENCE [LARGE SCALE GENOMIC DNA]</scope>
</reference>
<comment type="similarity">
    <text evidence="2 7">Belongs to the group II decarboxylase family.</text>
</comment>
<evidence type="ECO:0008006" key="10">
    <source>
        <dbReference type="Google" id="ProtNLM"/>
    </source>
</evidence>
<dbReference type="GO" id="GO:0006520">
    <property type="term" value="P:amino acid metabolic process"/>
    <property type="evidence" value="ECO:0007669"/>
    <property type="project" value="InterPro"/>
</dbReference>
<proteinExistence type="inferred from homology"/>
<dbReference type="GO" id="GO:0019752">
    <property type="term" value="P:carboxylic acid metabolic process"/>
    <property type="evidence" value="ECO:0007669"/>
    <property type="project" value="InterPro"/>
</dbReference>
<dbReference type="PRINTS" id="PR00800">
    <property type="entry name" value="YHDCRBOXLASE"/>
</dbReference>
<evidence type="ECO:0000256" key="2">
    <source>
        <dbReference type="ARBA" id="ARBA00009533"/>
    </source>
</evidence>